<dbReference type="OrthoDB" id="3174546at2"/>
<evidence type="ECO:0000256" key="4">
    <source>
        <dbReference type="SAM" id="Phobius"/>
    </source>
</evidence>
<dbReference type="GO" id="GO:0005524">
    <property type="term" value="F:ATP binding"/>
    <property type="evidence" value="ECO:0007669"/>
    <property type="project" value="UniProtKB-KW"/>
</dbReference>
<dbReference type="Pfam" id="PF00582">
    <property type="entry name" value="Usp"/>
    <property type="match status" value="1"/>
</dbReference>
<sequence length="160" mass="16992">MPTAQRTCAQAAQKRVVVGIDGSPESEAAIGIAFDEASRRRVGLTAIHTWKPVSVFDDIVSFPGPGWPALRAKEDEILSERLAGWSERYPDVDVDRIVARDDPVPQLVNASLSAQLVVVGGCGSGGFAGMLFGSVSAGVVLLAHVPVMVARCTRTRARPR</sequence>
<evidence type="ECO:0000259" key="5">
    <source>
        <dbReference type="Pfam" id="PF00582"/>
    </source>
</evidence>
<organism evidence="6 7">
    <name type="scientific">Mycobacterium asiaticum</name>
    <dbReference type="NCBI Taxonomy" id="1790"/>
    <lineage>
        <taxon>Bacteria</taxon>
        <taxon>Bacillati</taxon>
        <taxon>Actinomycetota</taxon>
        <taxon>Actinomycetes</taxon>
        <taxon>Mycobacteriales</taxon>
        <taxon>Mycobacteriaceae</taxon>
        <taxon>Mycobacterium</taxon>
    </lineage>
</organism>
<feature type="domain" description="UspA" evidence="5">
    <location>
        <begin position="14"/>
        <end position="151"/>
    </location>
</feature>
<feature type="transmembrane region" description="Helical" evidence="4">
    <location>
        <begin position="127"/>
        <end position="150"/>
    </location>
</feature>
<keyword evidence="4" id="KW-0472">Membrane</keyword>
<dbReference type="InterPro" id="IPR006015">
    <property type="entry name" value="Universal_stress_UspA"/>
</dbReference>
<protein>
    <recommendedName>
        <fullName evidence="5">UspA domain-containing protein</fullName>
    </recommendedName>
</protein>
<reference evidence="6 7" key="1">
    <citation type="submission" date="2016-06" db="EMBL/GenBank/DDBJ databases">
        <authorList>
            <person name="Kjaerup R.B."/>
            <person name="Dalgaard T.S."/>
            <person name="Juul-Madsen H.R."/>
        </authorList>
    </citation>
    <scope>NUCLEOTIDE SEQUENCE [LARGE SCALE GENOMIC DNA]</scope>
    <source>
        <strain evidence="6 7">1245335.1</strain>
    </source>
</reference>
<dbReference type="PANTHER" id="PTHR46268:SF27">
    <property type="entry name" value="UNIVERSAL STRESS PROTEIN RV2623"/>
    <property type="match status" value="1"/>
</dbReference>
<keyword evidence="4" id="KW-1133">Transmembrane helix</keyword>
<evidence type="ECO:0000313" key="6">
    <source>
        <dbReference type="EMBL" id="OBK26672.1"/>
    </source>
</evidence>
<dbReference type="Proteomes" id="UP000093819">
    <property type="component" value="Unassembled WGS sequence"/>
</dbReference>
<evidence type="ECO:0000256" key="1">
    <source>
        <dbReference type="ARBA" id="ARBA00008791"/>
    </source>
</evidence>
<keyword evidence="4" id="KW-0812">Transmembrane</keyword>
<name>A0A1A3P257_MYCAS</name>
<keyword evidence="2" id="KW-0547">Nucleotide-binding</keyword>
<dbReference type="AlphaFoldDB" id="A0A1A3P257"/>
<comment type="similarity">
    <text evidence="1">Belongs to the universal stress protein A family.</text>
</comment>
<dbReference type="SUPFAM" id="SSF52402">
    <property type="entry name" value="Adenine nucleotide alpha hydrolases-like"/>
    <property type="match status" value="1"/>
</dbReference>
<evidence type="ECO:0000313" key="7">
    <source>
        <dbReference type="Proteomes" id="UP000093819"/>
    </source>
</evidence>
<dbReference type="PANTHER" id="PTHR46268">
    <property type="entry name" value="STRESS RESPONSE PROTEIN NHAX"/>
    <property type="match status" value="1"/>
</dbReference>
<evidence type="ECO:0000256" key="3">
    <source>
        <dbReference type="ARBA" id="ARBA00022840"/>
    </source>
</evidence>
<dbReference type="InterPro" id="IPR014729">
    <property type="entry name" value="Rossmann-like_a/b/a_fold"/>
</dbReference>
<proteinExistence type="inferred from homology"/>
<keyword evidence="3" id="KW-0067">ATP-binding</keyword>
<dbReference type="PRINTS" id="PR01438">
    <property type="entry name" value="UNVRSLSTRESS"/>
</dbReference>
<evidence type="ECO:0000256" key="2">
    <source>
        <dbReference type="ARBA" id="ARBA00022741"/>
    </source>
</evidence>
<dbReference type="EMBL" id="LZLR01000016">
    <property type="protein sequence ID" value="OBK26672.1"/>
    <property type="molecule type" value="Genomic_DNA"/>
</dbReference>
<accession>A0A1A3P257</accession>
<dbReference type="InterPro" id="IPR006016">
    <property type="entry name" value="UspA"/>
</dbReference>
<gene>
    <name evidence="6" type="ORF">A5635_13020</name>
</gene>
<comment type="caution">
    <text evidence="6">The sequence shown here is derived from an EMBL/GenBank/DDBJ whole genome shotgun (WGS) entry which is preliminary data.</text>
</comment>
<dbReference type="Gene3D" id="3.40.50.620">
    <property type="entry name" value="HUPs"/>
    <property type="match status" value="1"/>
</dbReference>
<dbReference type="RefSeq" id="WP_065033851.1">
    <property type="nucleotide sequence ID" value="NZ_LZLR01000016.1"/>
</dbReference>